<dbReference type="AlphaFoldDB" id="A0A9E8Y9W1"/>
<name>A0A9E8Y9W1_9STRA</name>
<gene>
    <name evidence="9 10" type="primary">atpD</name>
</gene>
<evidence type="ECO:0000256" key="3">
    <source>
        <dbReference type="ARBA" id="ARBA00022448"/>
    </source>
</evidence>
<comment type="subcellular location">
    <subcellularLocation>
        <location evidence="1">Membrane</location>
    </subcellularLocation>
    <subcellularLocation>
        <location evidence="9">Plastid</location>
        <location evidence="9">Chloroplast thylakoid membrane</location>
        <topology evidence="9">Peripheral membrane protein</topology>
    </subcellularLocation>
</comment>
<keyword evidence="7 9" id="KW-0472">Membrane</keyword>
<dbReference type="HAMAP" id="MF_01416">
    <property type="entry name" value="ATP_synth_delta_bact"/>
    <property type="match status" value="1"/>
</dbReference>
<keyword evidence="9" id="KW-0139">CF(1)</keyword>
<evidence type="ECO:0000256" key="9">
    <source>
        <dbReference type="HAMAP-Rule" id="MF_01416"/>
    </source>
</evidence>
<dbReference type="Gene3D" id="1.10.520.20">
    <property type="entry name" value="N-terminal domain of the delta subunit of the F1F0-ATP synthase"/>
    <property type="match status" value="1"/>
</dbReference>
<dbReference type="GO" id="GO:0009535">
    <property type="term" value="C:chloroplast thylakoid membrane"/>
    <property type="evidence" value="ECO:0007669"/>
    <property type="project" value="UniProtKB-SubCell"/>
</dbReference>
<evidence type="ECO:0000256" key="2">
    <source>
        <dbReference type="ARBA" id="ARBA00007046"/>
    </source>
</evidence>
<evidence type="ECO:0000256" key="7">
    <source>
        <dbReference type="ARBA" id="ARBA00023136"/>
    </source>
</evidence>
<keyword evidence="10" id="KW-0934">Plastid</keyword>
<dbReference type="PRINTS" id="PR00125">
    <property type="entry name" value="ATPASEDELTA"/>
</dbReference>
<keyword evidence="6 9" id="KW-0793">Thylakoid</keyword>
<evidence type="ECO:0000256" key="6">
    <source>
        <dbReference type="ARBA" id="ARBA00023078"/>
    </source>
</evidence>
<protein>
    <recommendedName>
        <fullName evidence="9">ATP synthase subunit delta, chloroplastic</fullName>
    </recommendedName>
    <alternativeName>
        <fullName evidence="9">ATP synthase F(1) sector subunit delta</fullName>
    </alternativeName>
    <alternativeName>
        <fullName evidence="9">F-type ATPase subunit delta</fullName>
    </alternativeName>
</protein>
<evidence type="ECO:0000256" key="1">
    <source>
        <dbReference type="ARBA" id="ARBA00004370"/>
    </source>
</evidence>
<dbReference type="Pfam" id="PF00213">
    <property type="entry name" value="OSCP"/>
    <property type="match status" value="1"/>
</dbReference>
<comment type="function">
    <text evidence="9">This protein is part of the stalk that links CF(0) to CF(1). It either transmits conformational changes from CF(0) to CF(1) or is implicated in proton conduction.</text>
</comment>
<keyword evidence="3 9" id="KW-0813">Transport</keyword>
<comment type="function">
    <text evidence="9">F(1)F(0) ATP synthase produces ATP from ADP in the presence of a proton or sodium gradient. F-type ATPases consist of two structural domains, F(1) containing the extramembraneous catalytic core and F(0) containing the membrane proton channel, linked together by a central stalk and a peripheral stalk. During catalysis, ATP synthesis in the catalytic domain of F(1) is coupled via a rotary mechanism of the central stalk subunits to proton translocation.</text>
</comment>
<comment type="subunit">
    <text evidence="9">F-type ATPases have 2 components, F(1) - the catalytic core - and F(0) - the membrane proton channel. F(1) has five subunits: alpha(3), beta(3), gamma(1), delta(1), epsilon(1). CF(0) has four main subunits: a(1), b(1), b'(1) and c(10-14). The alpha and beta chains form an alternating ring which encloses part of the gamma chain. F(1) is attached to F(0) by a central stalk formed by the gamma and epsilon chains, while a peripheral stalk is formed by the delta, b and b' chains.</text>
</comment>
<evidence type="ECO:0000256" key="5">
    <source>
        <dbReference type="ARBA" id="ARBA00023065"/>
    </source>
</evidence>
<accession>A0A9E8Y9W1</accession>
<dbReference type="InterPro" id="IPR000711">
    <property type="entry name" value="ATPase_OSCP/dsu"/>
</dbReference>
<dbReference type="GO" id="GO:0046933">
    <property type="term" value="F:proton-transporting ATP synthase activity, rotational mechanism"/>
    <property type="evidence" value="ECO:0007669"/>
    <property type="project" value="UniProtKB-UniRule"/>
</dbReference>
<evidence type="ECO:0000256" key="8">
    <source>
        <dbReference type="ARBA" id="ARBA00023310"/>
    </source>
</evidence>
<proteinExistence type="inferred from homology"/>
<evidence type="ECO:0000256" key="4">
    <source>
        <dbReference type="ARBA" id="ARBA00022781"/>
    </source>
</evidence>
<evidence type="ECO:0000313" key="10">
    <source>
        <dbReference type="EMBL" id="WAJ57612.1"/>
    </source>
</evidence>
<geneLocation type="chloroplast" evidence="10"/>
<dbReference type="NCBIfam" id="TIGR01145">
    <property type="entry name" value="ATP_synt_delta"/>
    <property type="match status" value="1"/>
</dbReference>
<dbReference type="PROSITE" id="PS00389">
    <property type="entry name" value="ATPASE_DELTA"/>
    <property type="match status" value="1"/>
</dbReference>
<keyword evidence="4 9" id="KW-0375">Hydrogen ion transport</keyword>
<organism evidence="10">
    <name type="scientific">Actinocyclus sp.</name>
    <name type="common">in: diatoms</name>
    <dbReference type="NCBI Taxonomy" id="1923973"/>
    <lineage>
        <taxon>Eukaryota</taxon>
        <taxon>Sar</taxon>
        <taxon>Stramenopiles</taxon>
        <taxon>Ochrophyta</taxon>
        <taxon>Bacillariophyta</taxon>
        <taxon>Coscinodiscophyceae</taxon>
        <taxon>Coscinodiscophycidae</taxon>
        <taxon>Coscinodiscales</taxon>
        <taxon>Hemidiscaceae</taxon>
        <taxon>Actinocyclus</taxon>
    </lineage>
</organism>
<keyword evidence="5 9" id="KW-0406">Ion transport</keyword>
<keyword evidence="8 9" id="KW-0066">ATP synthesis</keyword>
<comment type="similarity">
    <text evidence="2 9">Belongs to the ATPase delta chain family.</text>
</comment>
<dbReference type="InterPro" id="IPR026015">
    <property type="entry name" value="ATP_synth_OSCP/delta_N_sf"/>
</dbReference>
<dbReference type="PANTHER" id="PTHR11910">
    <property type="entry name" value="ATP SYNTHASE DELTA CHAIN"/>
    <property type="match status" value="1"/>
</dbReference>
<dbReference type="InterPro" id="IPR020781">
    <property type="entry name" value="ATPase_OSCP/d_CS"/>
</dbReference>
<keyword evidence="10" id="KW-0150">Chloroplast</keyword>
<dbReference type="SUPFAM" id="SSF47928">
    <property type="entry name" value="N-terminal domain of the delta subunit of the F1F0-ATP synthase"/>
    <property type="match status" value="1"/>
</dbReference>
<dbReference type="EMBL" id="OM827248">
    <property type="protein sequence ID" value="WAJ57612.1"/>
    <property type="molecule type" value="Genomic_DNA"/>
</dbReference>
<reference evidence="10" key="1">
    <citation type="submission" date="2022-02" db="EMBL/GenBank/DDBJ databases">
        <authorList>
            <person name="Wang Y."/>
            <person name="Chen N."/>
        </authorList>
    </citation>
    <scope>NUCLEOTIDE SEQUENCE</scope>
</reference>
<dbReference type="GO" id="GO:0045259">
    <property type="term" value="C:proton-transporting ATP synthase complex"/>
    <property type="evidence" value="ECO:0007669"/>
    <property type="project" value="UniProtKB-KW"/>
</dbReference>
<sequence>MSTKTLELKIAAPYARALYEYSVDKNIMHKITGDFQNLEIFLSKTDELTTYLNNPVIRNEDKRDILTKLLKSQVNEETFKFLLVLVDRDRISLLQSIIDNYLKLVYGLASIKMIEVSTAFPFTNKQKNMLIKKLKDLTNAREIRLIITVDSDLIGGFLIKTNSKVLDFTVKNQLQKLANHLDTSLEI</sequence>